<feature type="compositionally biased region" description="Gly residues" evidence="1">
    <location>
        <begin position="80"/>
        <end position="99"/>
    </location>
</feature>
<evidence type="ECO:0000313" key="3">
    <source>
        <dbReference type="Proteomes" id="UP000789572"/>
    </source>
</evidence>
<dbReference type="EMBL" id="CAJVPJ010000006">
    <property type="protein sequence ID" value="CAG8452893.1"/>
    <property type="molecule type" value="Genomic_DNA"/>
</dbReference>
<keyword evidence="3" id="KW-1185">Reference proteome</keyword>
<dbReference type="OrthoDB" id="10537601at2759"/>
<dbReference type="AlphaFoldDB" id="A0A9N8VKQ2"/>
<feature type="compositionally biased region" description="Basic and acidic residues" evidence="1">
    <location>
        <begin position="29"/>
        <end position="42"/>
    </location>
</feature>
<evidence type="ECO:0000313" key="2">
    <source>
        <dbReference type="EMBL" id="CAG8452893.1"/>
    </source>
</evidence>
<protein>
    <submittedName>
        <fullName evidence="2">4388_t:CDS:1</fullName>
    </submittedName>
</protein>
<gene>
    <name evidence="2" type="ORF">POCULU_LOCUS128</name>
</gene>
<sequence length="168" mass="18534">MTEPQQTSSSSPALPPLPSSFVSFDPSEGIDKQEANDARDQSVDSVDDGLTLHHNSQSGIDGGFRGSWRGPRGRGNNRGQRGGYGRRGGYDQRGGGYGQRGRAVYYQQDRTDMSKRRKITDDVQSQSETSASAAGKSRHSEENIDPKLYYKKSMLEDPWAKLLMDQST</sequence>
<reference evidence="2" key="1">
    <citation type="submission" date="2021-06" db="EMBL/GenBank/DDBJ databases">
        <authorList>
            <person name="Kallberg Y."/>
            <person name="Tangrot J."/>
            <person name="Rosling A."/>
        </authorList>
    </citation>
    <scope>NUCLEOTIDE SEQUENCE</scope>
    <source>
        <strain evidence="2">IA702</strain>
    </source>
</reference>
<evidence type="ECO:0000256" key="1">
    <source>
        <dbReference type="SAM" id="MobiDB-lite"/>
    </source>
</evidence>
<name>A0A9N8VKQ2_9GLOM</name>
<organism evidence="2 3">
    <name type="scientific">Paraglomus occultum</name>
    <dbReference type="NCBI Taxonomy" id="144539"/>
    <lineage>
        <taxon>Eukaryota</taxon>
        <taxon>Fungi</taxon>
        <taxon>Fungi incertae sedis</taxon>
        <taxon>Mucoromycota</taxon>
        <taxon>Glomeromycotina</taxon>
        <taxon>Glomeromycetes</taxon>
        <taxon>Paraglomerales</taxon>
        <taxon>Paraglomeraceae</taxon>
        <taxon>Paraglomus</taxon>
    </lineage>
</organism>
<proteinExistence type="predicted"/>
<dbReference type="Pfam" id="PF15502">
    <property type="entry name" value="MPLKIP"/>
    <property type="match status" value="1"/>
</dbReference>
<feature type="compositionally biased region" description="Polar residues" evidence="1">
    <location>
        <begin position="122"/>
        <end position="132"/>
    </location>
</feature>
<dbReference type="Proteomes" id="UP000789572">
    <property type="component" value="Unassembled WGS sequence"/>
</dbReference>
<comment type="caution">
    <text evidence="2">The sequence shown here is derived from an EMBL/GenBank/DDBJ whole genome shotgun (WGS) entry which is preliminary data.</text>
</comment>
<dbReference type="InterPro" id="IPR028265">
    <property type="entry name" value="TTDN1/SICKLE"/>
</dbReference>
<feature type="region of interest" description="Disordered" evidence="1">
    <location>
        <begin position="1"/>
        <end position="146"/>
    </location>
</feature>
<accession>A0A9N8VKQ2</accession>